<evidence type="ECO:0000313" key="6">
    <source>
        <dbReference type="EMBL" id="CAE6068665.1"/>
    </source>
</evidence>
<dbReference type="CDD" id="cd16981">
    <property type="entry name" value="CID_RPRD_like"/>
    <property type="match status" value="1"/>
</dbReference>
<protein>
    <submittedName>
        <fullName evidence="6">Uncharacterized protein</fullName>
    </submittedName>
</protein>
<feature type="compositionally biased region" description="Polar residues" evidence="3">
    <location>
        <begin position="670"/>
        <end position="683"/>
    </location>
</feature>
<evidence type="ECO:0000313" key="7">
    <source>
        <dbReference type="Proteomes" id="UP000682877"/>
    </source>
</evidence>
<reference evidence="6" key="1">
    <citation type="submission" date="2021-01" db="EMBL/GenBank/DDBJ databases">
        <authorList>
            <person name="Bezrukov I."/>
        </authorList>
    </citation>
    <scope>NUCLEOTIDE SEQUENCE</scope>
</reference>
<evidence type="ECO:0000256" key="3">
    <source>
        <dbReference type="SAM" id="MobiDB-lite"/>
    </source>
</evidence>
<feature type="compositionally biased region" description="Polar residues" evidence="3">
    <location>
        <begin position="338"/>
        <end position="351"/>
    </location>
</feature>
<dbReference type="InterPro" id="IPR039540">
    <property type="entry name" value="UBL3-like_ubiquitin_dom"/>
</dbReference>
<gene>
    <name evidence="6" type="ORF">AARE701A_LOCUS12070</name>
</gene>
<accession>A0A8S2A948</accession>
<feature type="compositionally biased region" description="Polar residues" evidence="3">
    <location>
        <begin position="444"/>
        <end position="457"/>
    </location>
</feature>
<dbReference type="SUPFAM" id="SSF54236">
    <property type="entry name" value="Ubiquitin-like"/>
    <property type="match status" value="2"/>
</dbReference>
<evidence type="ECO:0000256" key="2">
    <source>
        <dbReference type="SAM" id="Coils"/>
    </source>
</evidence>
<dbReference type="PANTHER" id="PTHR12460:SF23">
    <property type="entry name" value="ACTIN CYTOSKELETON-REGULATORY COMPLEX PROTEIN PAN1"/>
    <property type="match status" value="1"/>
</dbReference>
<keyword evidence="2" id="KW-0175">Coiled coil</keyword>
<dbReference type="Proteomes" id="UP000682877">
    <property type="component" value="Chromosome 5"/>
</dbReference>
<proteinExistence type="predicted"/>
<feature type="coiled-coil region" evidence="2">
    <location>
        <begin position="207"/>
        <end position="234"/>
    </location>
</feature>
<feature type="compositionally biased region" description="Polar residues" evidence="3">
    <location>
        <begin position="362"/>
        <end position="383"/>
    </location>
</feature>
<evidence type="ECO:0000259" key="5">
    <source>
        <dbReference type="PROSITE" id="PS51391"/>
    </source>
</evidence>
<dbReference type="PANTHER" id="PTHR12460">
    <property type="entry name" value="CYCLIN-DEPENDENT KINASE INHIBITOR-RELATED PROTEIN"/>
    <property type="match status" value="1"/>
</dbReference>
<dbReference type="CDD" id="cd01814">
    <property type="entry name" value="Ubl_MUBs_plant"/>
    <property type="match status" value="1"/>
</dbReference>
<dbReference type="Pfam" id="PF13881">
    <property type="entry name" value="Rad60-SLD_2"/>
    <property type="match status" value="2"/>
</dbReference>
<dbReference type="InterPro" id="IPR029071">
    <property type="entry name" value="Ubiquitin-like_domsf"/>
</dbReference>
<feature type="region of interest" description="Disordered" evidence="3">
    <location>
        <begin position="246"/>
        <end position="287"/>
    </location>
</feature>
<sequence length="937" mass="102850">MNKAKHVVETWGRQFHCAPREQRLAYLYLANDILQNSRRKGAEFVGEFWKVLPDALRDMIENGDDFGRKSARRLVNIWEERKVFGSRGQILKEELLGRQPENGTRNGNLVPLKLSVPQRQANGSTLEKVVSAVEVLHGVQIDEDAIVGKCTNATGYLEKTTQEVERDLSSGHTPGPAVVKELQGQHAILRDCIEQLGAMETSRTSLVSHLREALQEQELKLEQVRNHLQIARFQSDRTGDLCRQLLDHSGSSRPPATEEEESKEAIKGSSAVAAPQSFTHSDVEQSAPVMFASNPTQTVGDPRKTAAAAVVAKLTASTSSAEMLSYVLSSLASEGLIGNNNPPAVTETLSSVDYPPEKRPKLQNQDESYLPPHQQNTVTTSSTTPPPPLPPPPPFQLQPQFLQPLQPPGPVNHTPFNYSIATTTATTQQQQQQEQGPPWVPGLTQLSTTSAPSENSYQKFQGQDGFCGINSSVPITPVTRQKINQMPEEDLVELKFRLYDGSDVGPFQYSPTATVSMLKERIVSEWPKGAMETSRTSLVSHLREALQEQELKLEQVRNHLQIARFQSDRTGDLCRQLLDHSGSSRPPATEEEESKEAIKGSSAVAAPQSFTHSDVEQSAPVMFASNPTQTVGDPRKTAAAAVVAKLTASTSSAEMLSYVLSSLASEGLIGNNNPPAVTETLSSVDYPPEKRPKLQNQDESYLPPHQQNTVTTSSTTPPPPLPPPPPFQLQPQFLQPLQPPGPVNHTPFNYSIATTTATTQQQQQQEQGPPWVPGLTQLSTTSAPSENSYQKFQGQDGFCGINSSVPITPVTRQKINQMPEEDLVELKFRLYDGSDVGPFQYSPTATVSMLKERIVSEWPKDKKIVPKSASDIKLINAGKILENGKTVAQCKAPFDDLPKSVITMHVVVQPSPTKARPEKKIEKEEAPQRSFCSCTIM</sequence>
<feature type="region of interest" description="Disordered" evidence="3">
    <location>
        <begin position="579"/>
        <end position="619"/>
    </location>
</feature>
<dbReference type="Pfam" id="PF04818">
    <property type="entry name" value="CID"/>
    <property type="match status" value="1"/>
</dbReference>
<dbReference type="PROSITE" id="PS50053">
    <property type="entry name" value="UBIQUITIN_2"/>
    <property type="match status" value="1"/>
</dbReference>
<dbReference type="InterPro" id="IPR000626">
    <property type="entry name" value="Ubiquitin-like_dom"/>
</dbReference>
<dbReference type="InterPro" id="IPR006569">
    <property type="entry name" value="CID_dom"/>
</dbReference>
<feature type="region of interest" description="Disordered" evidence="3">
    <location>
        <begin position="338"/>
        <end position="457"/>
    </location>
</feature>
<feature type="region of interest" description="Disordered" evidence="3">
    <location>
        <begin position="670"/>
        <end position="789"/>
    </location>
</feature>
<feature type="compositionally biased region" description="Pro residues" evidence="3">
    <location>
        <begin position="716"/>
        <end position="728"/>
    </location>
</feature>
<feature type="compositionally biased region" description="Pro residues" evidence="3">
    <location>
        <begin position="384"/>
        <end position="396"/>
    </location>
</feature>
<dbReference type="InterPro" id="IPR008942">
    <property type="entry name" value="ENTH_VHS"/>
</dbReference>
<dbReference type="SMART" id="SM00582">
    <property type="entry name" value="RPR"/>
    <property type="match status" value="1"/>
</dbReference>
<name>A0A8S2A948_ARAAE</name>
<evidence type="ECO:0000256" key="1">
    <source>
        <dbReference type="ARBA" id="ARBA00022664"/>
    </source>
</evidence>
<dbReference type="AlphaFoldDB" id="A0A8S2A948"/>
<feature type="domain" description="Ubiquitin-like" evidence="4">
    <location>
        <begin position="824"/>
        <end position="890"/>
    </location>
</feature>
<keyword evidence="7" id="KW-1185">Reference proteome</keyword>
<feature type="compositionally biased region" description="Polar residues" evidence="3">
    <location>
        <begin position="694"/>
        <end position="715"/>
    </location>
</feature>
<feature type="compositionally biased region" description="Polar residues" evidence="3">
    <location>
        <begin position="776"/>
        <end position="789"/>
    </location>
</feature>
<dbReference type="SUPFAM" id="SSF48464">
    <property type="entry name" value="ENTH/VHS domain"/>
    <property type="match status" value="1"/>
</dbReference>
<dbReference type="GO" id="GO:0000993">
    <property type="term" value="F:RNA polymerase II complex binding"/>
    <property type="evidence" value="ECO:0007669"/>
    <property type="project" value="TreeGrafter"/>
</dbReference>
<dbReference type="Gene3D" id="3.10.20.90">
    <property type="entry name" value="Phosphatidylinositol 3-kinase Catalytic Subunit, Chain A, domain 1"/>
    <property type="match status" value="2"/>
</dbReference>
<keyword evidence="1" id="KW-0507">mRNA processing</keyword>
<evidence type="ECO:0000259" key="4">
    <source>
        <dbReference type="PROSITE" id="PS50053"/>
    </source>
</evidence>
<feature type="coiled-coil region" evidence="2">
    <location>
        <begin position="539"/>
        <end position="566"/>
    </location>
</feature>
<dbReference type="PROSITE" id="PS51391">
    <property type="entry name" value="CID"/>
    <property type="match status" value="1"/>
</dbReference>
<feature type="compositionally biased region" description="Low complexity" evidence="3">
    <location>
        <begin position="753"/>
        <end position="765"/>
    </location>
</feature>
<dbReference type="EMBL" id="LR999455">
    <property type="protein sequence ID" value="CAE6068665.1"/>
    <property type="molecule type" value="Genomic_DNA"/>
</dbReference>
<feature type="domain" description="CID" evidence="5">
    <location>
        <begin position="1"/>
        <end position="100"/>
    </location>
</feature>
<feature type="compositionally biased region" description="Low complexity" evidence="3">
    <location>
        <begin position="421"/>
        <end position="433"/>
    </location>
</feature>
<dbReference type="GO" id="GO:0005634">
    <property type="term" value="C:nucleus"/>
    <property type="evidence" value="ECO:0007669"/>
    <property type="project" value="UniProtKB-ARBA"/>
</dbReference>
<dbReference type="Gene3D" id="1.25.40.90">
    <property type="match status" value="1"/>
</dbReference>
<organism evidence="6 7">
    <name type="scientific">Arabidopsis arenosa</name>
    <name type="common">Sand rock-cress</name>
    <name type="synonym">Cardaminopsis arenosa</name>
    <dbReference type="NCBI Taxonomy" id="38785"/>
    <lineage>
        <taxon>Eukaryota</taxon>
        <taxon>Viridiplantae</taxon>
        <taxon>Streptophyta</taxon>
        <taxon>Embryophyta</taxon>
        <taxon>Tracheophyta</taxon>
        <taxon>Spermatophyta</taxon>
        <taxon>Magnoliopsida</taxon>
        <taxon>eudicotyledons</taxon>
        <taxon>Gunneridae</taxon>
        <taxon>Pentapetalae</taxon>
        <taxon>rosids</taxon>
        <taxon>malvids</taxon>
        <taxon>Brassicales</taxon>
        <taxon>Brassicaceae</taxon>
        <taxon>Camelineae</taxon>
        <taxon>Arabidopsis</taxon>
    </lineage>
</organism>
<dbReference type="GO" id="GO:0031124">
    <property type="term" value="P:mRNA 3'-end processing"/>
    <property type="evidence" value="ECO:0007669"/>
    <property type="project" value="TreeGrafter"/>
</dbReference>